<organism evidence="1 2">
    <name type="scientific">Leucocoprinus leucothites</name>
    <dbReference type="NCBI Taxonomy" id="201217"/>
    <lineage>
        <taxon>Eukaryota</taxon>
        <taxon>Fungi</taxon>
        <taxon>Dikarya</taxon>
        <taxon>Basidiomycota</taxon>
        <taxon>Agaricomycotina</taxon>
        <taxon>Agaricomycetes</taxon>
        <taxon>Agaricomycetidae</taxon>
        <taxon>Agaricales</taxon>
        <taxon>Agaricineae</taxon>
        <taxon>Agaricaceae</taxon>
        <taxon>Leucocoprinus</taxon>
    </lineage>
</organism>
<dbReference type="EMBL" id="JAACJO010000006">
    <property type="protein sequence ID" value="KAF5356785.1"/>
    <property type="molecule type" value="Genomic_DNA"/>
</dbReference>
<dbReference type="AlphaFoldDB" id="A0A8H5G1U2"/>
<proteinExistence type="predicted"/>
<sequence length="250" mass="28694">MMCLISSTVHDWVLPVLYHSIHFQFSKDIVNFVVKHDIPNARISKRFTLIHDLYIGRTPGEVGDLLYGSHQWPIPLLQRFISLCTELRSLTVLYIDQRVWSRFEPVLPPLLDRVTLGPMHGALNSENLTQNPPIKFLTSAYTCLSDDEIEDVFKYPTMTRVRKFCEANSMGPAWAVNQASLVTRSKNLQEYEIVICGAPDYTRPICLFAEQSLKQMGVANRVVLRQALSGSWVDIVYGEFVDCRRRFIDL</sequence>
<reference evidence="1 2" key="1">
    <citation type="journal article" date="2020" name="ISME J.">
        <title>Uncovering the hidden diversity of litter-decomposition mechanisms in mushroom-forming fungi.</title>
        <authorList>
            <person name="Floudas D."/>
            <person name="Bentzer J."/>
            <person name="Ahren D."/>
            <person name="Johansson T."/>
            <person name="Persson P."/>
            <person name="Tunlid A."/>
        </authorList>
    </citation>
    <scope>NUCLEOTIDE SEQUENCE [LARGE SCALE GENOMIC DNA]</scope>
    <source>
        <strain evidence="1 2">CBS 146.42</strain>
    </source>
</reference>
<comment type="caution">
    <text evidence="1">The sequence shown here is derived from an EMBL/GenBank/DDBJ whole genome shotgun (WGS) entry which is preliminary data.</text>
</comment>
<evidence type="ECO:0000313" key="1">
    <source>
        <dbReference type="EMBL" id="KAF5356785.1"/>
    </source>
</evidence>
<dbReference type="Proteomes" id="UP000559027">
    <property type="component" value="Unassembled WGS sequence"/>
</dbReference>
<accession>A0A8H5G1U2</accession>
<dbReference type="OrthoDB" id="2998779at2759"/>
<keyword evidence="2" id="KW-1185">Reference proteome</keyword>
<name>A0A8H5G1U2_9AGAR</name>
<protein>
    <submittedName>
        <fullName evidence="1">Uncharacterized protein</fullName>
    </submittedName>
</protein>
<evidence type="ECO:0000313" key="2">
    <source>
        <dbReference type="Proteomes" id="UP000559027"/>
    </source>
</evidence>
<gene>
    <name evidence="1" type="ORF">D9756_006558</name>
</gene>